<dbReference type="InterPro" id="IPR004960">
    <property type="entry name" value="LipA_acyltrans"/>
</dbReference>
<evidence type="ECO:0000256" key="4">
    <source>
        <dbReference type="ARBA" id="ARBA00022679"/>
    </source>
</evidence>
<keyword evidence="3" id="KW-0997">Cell inner membrane</keyword>
<evidence type="ECO:0000256" key="2">
    <source>
        <dbReference type="ARBA" id="ARBA00022475"/>
    </source>
</evidence>
<reference evidence="9 14" key="4">
    <citation type="journal article" date="2019" name="Nat. Med.">
        <title>A library of human gut bacterial isolates paired with longitudinal multiomics data enables mechanistic microbiome research.</title>
        <authorList>
            <person name="Poyet M."/>
            <person name="Groussin M."/>
            <person name="Gibbons S.M."/>
            <person name="Avila-Pacheco J."/>
            <person name="Jiang X."/>
            <person name="Kearney S.M."/>
            <person name="Perrotta A.R."/>
            <person name="Berdy B."/>
            <person name="Zhao S."/>
            <person name="Lieberman T.D."/>
            <person name="Swanson P.K."/>
            <person name="Smith M."/>
            <person name="Roesemann S."/>
            <person name="Alexander J.E."/>
            <person name="Rich S.A."/>
            <person name="Livny J."/>
            <person name="Vlamakis H."/>
            <person name="Clish C."/>
            <person name="Bullock K."/>
            <person name="Deik A."/>
            <person name="Scott J."/>
            <person name="Pierce K.A."/>
            <person name="Xavier R.J."/>
            <person name="Alm E.J."/>
        </authorList>
    </citation>
    <scope>NUCLEOTIDE SEQUENCE [LARGE SCALE GENOMIC DNA]</scope>
    <source>
        <strain evidence="9 14">BIOML-A58</strain>
    </source>
</reference>
<dbReference type="GO" id="GO:0009247">
    <property type="term" value="P:glycolipid biosynthetic process"/>
    <property type="evidence" value="ECO:0007669"/>
    <property type="project" value="UniProtKB-ARBA"/>
</dbReference>
<gene>
    <name evidence="10" type="ORF">B5E52_09465</name>
    <name evidence="11" type="ORF">DXD03_09350</name>
    <name evidence="9" type="ORF">GA398_12480</name>
    <name evidence="8" type="ORF">K8V07_07075</name>
</gene>
<keyword evidence="6 8" id="KW-0012">Acyltransferase</keyword>
<keyword evidence="7" id="KW-0812">Transmembrane</keyword>
<dbReference type="Proteomes" id="UP000196036">
    <property type="component" value="Unassembled WGS sequence"/>
</dbReference>
<dbReference type="RefSeq" id="WP_008020537.1">
    <property type="nucleotide sequence ID" value="NZ_CP103094.1"/>
</dbReference>
<dbReference type="EMBL" id="WDED01000017">
    <property type="protein sequence ID" value="KAB6147211.1"/>
    <property type="molecule type" value="Genomic_DNA"/>
</dbReference>
<dbReference type="Proteomes" id="UP000434604">
    <property type="component" value="Unassembled WGS sequence"/>
</dbReference>
<comment type="caution">
    <text evidence="8">The sequence shown here is derived from an EMBL/GenBank/DDBJ whole genome shotgun (WGS) entry which is preliminary data.</text>
</comment>
<evidence type="ECO:0000256" key="1">
    <source>
        <dbReference type="ARBA" id="ARBA00004533"/>
    </source>
</evidence>
<dbReference type="GO" id="GO:0016746">
    <property type="term" value="F:acyltransferase activity"/>
    <property type="evidence" value="ECO:0007669"/>
    <property type="project" value="UniProtKB-KW"/>
</dbReference>
<evidence type="ECO:0000313" key="9">
    <source>
        <dbReference type="EMBL" id="KAB6147211.1"/>
    </source>
</evidence>
<dbReference type="EMBL" id="NFLW01000015">
    <property type="protein sequence ID" value="OUQ69997.1"/>
    <property type="molecule type" value="Genomic_DNA"/>
</dbReference>
<keyword evidence="2" id="KW-1003">Cell membrane</keyword>
<keyword evidence="4 9" id="KW-0808">Transferase</keyword>
<organism evidence="8 15">
    <name type="scientific">Bacteroides xylanisolvens</name>
    <dbReference type="NCBI Taxonomy" id="371601"/>
    <lineage>
        <taxon>Bacteria</taxon>
        <taxon>Pseudomonadati</taxon>
        <taxon>Bacteroidota</taxon>
        <taxon>Bacteroidia</taxon>
        <taxon>Bacteroidales</taxon>
        <taxon>Bacteroidaceae</taxon>
        <taxon>Bacteroides</taxon>
    </lineage>
</organism>
<evidence type="ECO:0000256" key="6">
    <source>
        <dbReference type="ARBA" id="ARBA00023315"/>
    </source>
</evidence>
<evidence type="ECO:0000313" key="14">
    <source>
        <dbReference type="Proteomes" id="UP000434604"/>
    </source>
</evidence>
<comment type="subcellular location">
    <subcellularLocation>
        <location evidence="1">Cell inner membrane</location>
    </subcellularLocation>
</comment>
<reference evidence="11 13" key="3">
    <citation type="submission" date="2018-08" db="EMBL/GenBank/DDBJ databases">
        <title>A genome reference for cultivated species of the human gut microbiota.</title>
        <authorList>
            <person name="Zou Y."/>
            <person name="Xue W."/>
            <person name="Luo G."/>
        </authorList>
    </citation>
    <scope>NUCLEOTIDE SEQUENCE [LARGE SCALE GENOMIC DNA]</scope>
    <source>
        <strain evidence="11 13">TF10-34</strain>
    </source>
</reference>
<evidence type="ECO:0000256" key="3">
    <source>
        <dbReference type="ARBA" id="ARBA00022519"/>
    </source>
</evidence>
<keyword evidence="7" id="KW-1133">Transmembrane helix</keyword>
<protein>
    <submittedName>
        <fullName evidence="8">Acyltransferase</fullName>
    </submittedName>
</protein>
<dbReference type="AlphaFoldDB" id="A0A1Y4VPH5"/>
<reference evidence="8" key="6">
    <citation type="submission" date="2021-09" db="EMBL/GenBank/DDBJ databases">
        <authorList>
            <person name="Gilroy R."/>
        </authorList>
    </citation>
    <scope>NUCLEOTIDE SEQUENCE</scope>
    <source>
        <strain evidence="8">CHK154-13316</strain>
    </source>
</reference>
<evidence type="ECO:0000313" key="11">
    <source>
        <dbReference type="EMBL" id="RGK63518.1"/>
    </source>
</evidence>
<reference evidence="10" key="2">
    <citation type="journal article" date="2018" name="BMC Genomics">
        <title>Whole genome sequencing and function prediction of 133 gut anaerobes isolated from chicken caecum in pure cultures.</title>
        <authorList>
            <person name="Medvecky M."/>
            <person name="Cejkova D."/>
            <person name="Polansky O."/>
            <person name="Karasova D."/>
            <person name="Kubasova T."/>
            <person name="Cizek A."/>
            <person name="Rychlik I."/>
        </authorList>
    </citation>
    <scope>NUCLEOTIDE SEQUENCE</scope>
    <source>
        <strain evidence="10">An109</strain>
    </source>
</reference>
<reference evidence="12" key="1">
    <citation type="submission" date="2017-04" db="EMBL/GenBank/DDBJ databases">
        <title>Function of individual gut microbiota members based on whole genome sequencing of pure cultures obtained from chicken caecum.</title>
        <authorList>
            <person name="Medvecky M."/>
            <person name="Cejkova D."/>
            <person name="Polansky O."/>
            <person name="Karasova D."/>
            <person name="Kubasova T."/>
            <person name="Cizek A."/>
            <person name="Rychlik I."/>
        </authorList>
    </citation>
    <scope>NUCLEOTIDE SEQUENCE [LARGE SCALE GENOMIC DNA]</scope>
    <source>
        <strain evidence="12">An109</strain>
    </source>
</reference>
<dbReference type="GO" id="GO:0005886">
    <property type="term" value="C:plasma membrane"/>
    <property type="evidence" value="ECO:0007669"/>
    <property type="project" value="UniProtKB-SubCell"/>
</dbReference>
<reference evidence="8" key="5">
    <citation type="journal article" date="2021" name="PeerJ">
        <title>Extensive microbial diversity within the chicken gut microbiome revealed by metagenomics and culture.</title>
        <authorList>
            <person name="Gilroy R."/>
            <person name="Ravi A."/>
            <person name="Getino M."/>
            <person name="Pursley I."/>
            <person name="Horton D.L."/>
            <person name="Alikhan N.F."/>
            <person name="Baker D."/>
            <person name="Gharbi K."/>
            <person name="Hall N."/>
            <person name="Watson M."/>
            <person name="Adriaenssens E.M."/>
            <person name="Foster-Nyarko E."/>
            <person name="Jarju S."/>
            <person name="Secka A."/>
            <person name="Antonio M."/>
            <person name="Oren A."/>
            <person name="Chaudhuri R.R."/>
            <person name="La Ragione R."/>
            <person name="Hildebrand F."/>
            <person name="Pallen M.J."/>
        </authorList>
    </citation>
    <scope>NUCLEOTIDE SEQUENCE</scope>
    <source>
        <strain evidence="8">CHK154-13316</strain>
    </source>
</reference>
<dbReference type="EMBL" id="DYVL01000091">
    <property type="protein sequence ID" value="HJG11674.1"/>
    <property type="molecule type" value="Genomic_DNA"/>
</dbReference>
<feature type="transmembrane region" description="Helical" evidence="7">
    <location>
        <begin position="12"/>
        <end position="42"/>
    </location>
</feature>
<dbReference type="Proteomes" id="UP000261210">
    <property type="component" value="Unassembled WGS sequence"/>
</dbReference>
<dbReference type="Pfam" id="PF03279">
    <property type="entry name" value="Lip_A_acyltrans"/>
    <property type="match status" value="1"/>
</dbReference>
<name>A0A1Y4VPH5_9BACE</name>
<keyword evidence="5 7" id="KW-0472">Membrane</keyword>
<dbReference type="EMBL" id="QSQU01000011">
    <property type="protein sequence ID" value="RGK63518.1"/>
    <property type="molecule type" value="Genomic_DNA"/>
</dbReference>
<evidence type="ECO:0000313" key="15">
    <source>
        <dbReference type="Proteomes" id="UP000747074"/>
    </source>
</evidence>
<evidence type="ECO:0000313" key="10">
    <source>
        <dbReference type="EMBL" id="OUQ69997.1"/>
    </source>
</evidence>
<dbReference type="Proteomes" id="UP000747074">
    <property type="component" value="Unassembled WGS sequence"/>
</dbReference>
<evidence type="ECO:0000256" key="5">
    <source>
        <dbReference type="ARBA" id="ARBA00023136"/>
    </source>
</evidence>
<evidence type="ECO:0000313" key="13">
    <source>
        <dbReference type="Proteomes" id="UP000261210"/>
    </source>
</evidence>
<sequence length="311" mass="36615">MSTWKGKTRGGTFGYLFFIYLIKYLGITAAYLFLSLVVLYFIPFAPKATKSTWFYARHILKYNRIRSLKMLLLNYYRLGQILIDKVAIGNGKVNQYQFKFERYPEFLQLLNSEQGVIMIGAHVGNWEIGVPFFDDYGKKINIVMYDAEHRRIKEILEKNGQDKEFKIIPVNEDNLTHVFRITEAINQKEYVCFQGDRYLNKEKLLPGILLGQKAPFPAGPFLLASRMKVPVVFYFAMREPGRTYRFHFIIAEPVVRTKEKKAEMALLEQYTVALEQILKRYPEQWFNYYPFWEPAGKQSPDLKEKQKDATE</sequence>
<evidence type="ECO:0000256" key="7">
    <source>
        <dbReference type="SAM" id="Phobius"/>
    </source>
</evidence>
<dbReference type="PANTHER" id="PTHR30606">
    <property type="entry name" value="LIPID A BIOSYNTHESIS LAUROYL ACYLTRANSFERASE"/>
    <property type="match status" value="1"/>
</dbReference>
<proteinExistence type="predicted"/>
<dbReference type="CDD" id="cd07984">
    <property type="entry name" value="LPLAT_LABLAT-like"/>
    <property type="match status" value="1"/>
</dbReference>
<evidence type="ECO:0000313" key="8">
    <source>
        <dbReference type="EMBL" id="HJG11674.1"/>
    </source>
</evidence>
<evidence type="ECO:0000313" key="12">
    <source>
        <dbReference type="Proteomes" id="UP000196036"/>
    </source>
</evidence>
<dbReference type="PANTHER" id="PTHR30606:SF10">
    <property type="entry name" value="PHOSPHATIDYLINOSITOL MANNOSIDE ACYLTRANSFERASE"/>
    <property type="match status" value="1"/>
</dbReference>
<accession>A0A1Y4VPH5</accession>